<reference evidence="2 3" key="2">
    <citation type="submission" date="2018-11" db="EMBL/GenBank/DDBJ databases">
        <authorList>
            <consortium name="Pathogen Informatics"/>
        </authorList>
    </citation>
    <scope>NUCLEOTIDE SEQUENCE [LARGE SCALE GENOMIC DNA]</scope>
</reference>
<organism evidence="4">
    <name type="scientific">Nippostrongylus brasiliensis</name>
    <name type="common">Rat hookworm</name>
    <dbReference type="NCBI Taxonomy" id="27835"/>
    <lineage>
        <taxon>Eukaryota</taxon>
        <taxon>Metazoa</taxon>
        <taxon>Ecdysozoa</taxon>
        <taxon>Nematoda</taxon>
        <taxon>Chromadorea</taxon>
        <taxon>Rhabditida</taxon>
        <taxon>Rhabditina</taxon>
        <taxon>Rhabditomorpha</taxon>
        <taxon>Strongyloidea</taxon>
        <taxon>Heligmosomidae</taxon>
        <taxon>Nippostrongylus</taxon>
    </lineage>
</organism>
<feature type="compositionally biased region" description="Basic and acidic residues" evidence="1">
    <location>
        <begin position="1"/>
        <end position="12"/>
    </location>
</feature>
<protein>
    <submittedName>
        <fullName evidence="2 4">Uncharacterized protein</fullName>
    </submittedName>
</protein>
<accession>A0A0N4XMY5</accession>
<evidence type="ECO:0000313" key="2">
    <source>
        <dbReference type="EMBL" id="VDL67478.1"/>
    </source>
</evidence>
<evidence type="ECO:0000313" key="3">
    <source>
        <dbReference type="Proteomes" id="UP000271162"/>
    </source>
</evidence>
<keyword evidence="3" id="KW-1185">Reference proteome</keyword>
<evidence type="ECO:0000313" key="4">
    <source>
        <dbReference type="WBParaSite" id="NBR_0000388701-mRNA-1"/>
    </source>
</evidence>
<name>A0A0N4XMY5_NIPBR</name>
<proteinExistence type="predicted"/>
<dbReference type="EMBL" id="UYSL01006402">
    <property type="protein sequence ID" value="VDL67478.1"/>
    <property type="molecule type" value="Genomic_DNA"/>
</dbReference>
<dbReference type="WBParaSite" id="NBR_0000388701-mRNA-1">
    <property type="protein sequence ID" value="NBR_0000388701-mRNA-1"/>
    <property type="gene ID" value="NBR_0000388701"/>
</dbReference>
<feature type="region of interest" description="Disordered" evidence="1">
    <location>
        <begin position="1"/>
        <end position="29"/>
    </location>
</feature>
<dbReference type="AlphaFoldDB" id="A0A0N4XMY5"/>
<reference evidence="4" key="1">
    <citation type="submission" date="2017-02" db="UniProtKB">
        <authorList>
            <consortium name="WormBaseParasite"/>
        </authorList>
    </citation>
    <scope>IDENTIFICATION</scope>
</reference>
<dbReference type="Proteomes" id="UP000271162">
    <property type="component" value="Unassembled WGS sequence"/>
</dbReference>
<feature type="compositionally biased region" description="Basic and acidic residues" evidence="1">
    <location>
        <begin position="49"/>
        <end position="59"/>
    </location>
</feature>
<feature type="region of interest" description="Disordered" evidence="1">
    <location>
        <begin position="43"/>
        <end position="85"/>
    </location>
</feature>
<feature type="compositionally biased region" description="Basic residues" evidence="1">
    <location>
        <begin position="66"/>
        <end position="80"/>
    </location>
</feature>
<gene>
    <name evidence="2" type="ORF">NBR_LOCUS3889</name>
</gene>
<sequence>MFDARHPREPLLRSEGGISQKGEDWPDRAPRSCLRLCQWRGCASSETAQRTDDRRRDGNRSSCGCRGRRDRSRWSGRVRRSPQSVQRISIKQVGLRIDSFIQRM</sequence>
<evidence type="ECO:0000256" key="1">
    <source>
        <dbReference type="SAM" id="MobiDB-lite"/>
    </source>
</evidence>